<dbReference type="Pfam" id="PF20043">
    <property type="entry name" value="DUF6445"/>
    <property type="match status" value="1"/>
</dbReference>
<accession>A0A502G6H5</accession>
<comment type="caution">
    <text evidence="1">The sequence shown here is derived from an EMBL/GenBank/DDBJ whole genome shotgun (WGS) entry which is preliminary data.</text>
</comment>
<dbReference type="Proteomes" id="UP000319931">
    <property type="component" value="Unassembled WGS sequence"/>
</dbReference>
<proteinExistence type="predicted"/>
<organism evidence="1 2">
    <name type="scientific">Sphingomonas glacialis</name>
    <dbReference type="NCBI Taxonomy" id="658225"/>
    <lineage>
        <taxon>Bacteria</taxon>
        <taxon>Pseudomonadati</taxon>
        <taxon>Pseudomonadota</taxon>
        <taxon>Alphaproteobacteria</taxon>
        <taxon>Sphingomonadales</taxon>
        <taxon>Sphingomonadaceae</taxon>
        <taxon>Sphingomonas</taxon>
    </lineage>
</organism>
<reference evidence="1 2" key="1">
    <citation type="journal article" date="2019" name="Environ. Microbiol.">
        <title>Species interactions and distinct microbial communities in high Arctic permafrost affected cryosols are associated with the CH4 and CO2 gas fluxes.</title>
        <authorList>
            <person name="Altshuler I."/>
            <person name="Hamel J."/>
            <person name="Turney S."/>
            <person name="Magnuson E."/>
            <person name="Levesque R."/>
            <person name="Greer C."/>
            <person name="Whyte L.G."/>
        </authorList>
    </citation>
    <scope>NUCLEOTIDE SEQUENCE [LARGE SCALE GENOMIC DNA]</scope>
    <source>
        <strain evidence="1 2">E6.1</strain>
    </source>
</reference>
<dbReference type="OrthoDB" id="7630206at2"/>
<dbReference type="AlphaFoldDB" id="A0A502G6H5"/>
<dbReference type="EMBL" id="RCZC01000001">
    <property type="protein sequence ID" value="TPG56473.1"/>
    <property type="molecule type" value="Genomic_DNA"/>
</dbReference>
<gene>
    <name evidence="1" type="ORF">EAH76_02715</name>
</gene>
<name>A0A502G6H5_9SPHN</name>
<evidence type="ECO:0000313" key="1">
    <source>
        <dbReference type="EMBL" id="TPG56473.1"/>
    </source>
</evidence>
<dbReference type="InterPro" id="IPR045617">
    <property type="entry name" value="DUF6445"/>
</dbReference>
<sequence>MARPVSASAITVHRVGREAQPVVVIDGFAADPDVLRAAAIAASFGPAMQHYPGVRAALPPAYMPAQIEALADVLGPVLGRAGAVALIDASFSIVTTPPEALDIRQRLPHCDAFGADRIALVHYLAPDGGDGTAFFRHRSTGFETIDEDRAPIFFGQLEAEIRHGGVPPARYVTGDTPLFERTLEIEARYNRALVYPSYLLHSGAIAPGVLLSSDPAQGRLTVTAFLSVG</sequence>
<protein>
    <submittedName>
        <fullName evidence="1">Uncharacterized protein</fullName>
    </submittedName>
</protein>
<evidence type="ECO:0000313" key="2">
    <source>
        <dbReference type="Proteomes" id="UP000319931"/>
    </source>
</evidence>
<keyword evidence="2" id="KW-1185">Reference proteome</keyword>